<dbReference type="SMART" id="SM00382">
    <property type="entry name" value="AAA"/>
    <property type="match status" value="1"/>
</dbReference>
<evidence type="ECO:0000256" key="6">
    <source>
        <dbReference type="ARBA" id="ARBA00023004"/>
    </source>
</evidence>
<dbReference type="OrthoDB" id="9802264at2"/>
<dbReference type="InterPro" id="IPR003439">
    <property type="entry name" value="ABC_transporter-like_ATP-bd"/>
</dbReference>
<dbReference type="SUPFAM" id="SSF52540">
    <property type="entry name" value="P-loop containing nucleoside triphosphate hydrolases"/>
    <property type="match status" value="1"/>
</dbReference>
<dbReference type="EMBL" id="CP023668">
    <property type="protein sequence ID" value="ATG97157.1"/>
    <property type="molecule type" value="Genomic_DNA"/>
</dbReference>
<evidence type="ECO:0000256" key="3">
    <source>
        <dbReference type="ARBA" id="ARBA00022496"/>
    </source>
</evidence>
<proteinExistence type="predicted"/>
<organism evidence="11 12">
    <name type="scientific">Mesoplasma lactucae ATCC 49193</name>
    <dbReference type="NCBI Taxonomy" id="81460"/>
    <lineage>
        <taxon>Bacteria</taxon>
        <taxon>Bacillati</taxon>
        <taxon>Mycoplasmatota</taxon>
        <taxon>Mollicutes</taxon>
        <taxon>Entomoplasmatales</taxon>
        <taxon>Entomoplasmataceae</taxon>
        <taxon>Mesoplasma</taxon>
    </lineage>
</organism>
<dbReference type="FunFam" id="3.40.50.300:FF:000425">
    <property type="entry name" value="Probable ABC transporter, ATP-binding subunit"/>
    <property type="match status" value="1"/>
</dbReference>
<keyword evidence="8" id="KW-0472">Membrane</keyword>
<gene>
    <name evidence="11" type="ORF">CP520_00045</name>
</gene>
<keyword evidence="3" id="KW-0410">Iron transport</keyword>
<feature type="domain" description="ABC transporter" evidence="10">
    <location>
        <begin position="2"/>
        <end position="236"/>
    </location>
</feature>
<keyword evidence="4" id="KW-0547">Nucleotide-binding</keyword>
<dbReference type="CDD" id="cd03259">
    <property type="entry name" value="ABC_Carb_Solutes_like"/>
    <property type="match status" value="1"/>
</dbReference>
<dbReference type="PROSITE" id="PS50893">
    <property type="entry name" value="ABC_TRANSPORTER_2"/>
    <property type="match status" value="1"/>
</dbReference>
<protein>
    <recommendedName>
        <fullName evidence="9">ABC-type quaternary amine transporter</fullName>
        <ecNumber evidence="9">7.6.2.9</ecNumber>
    </recommendedName>
</protein>
<evidence type="ECO:0000256" key="4">
    <source>
        <dbReference type="ARBA" id="ARBA00022741"/>
    </source>
</evidence>
<dbReference type="Proteomes" id="UP000232227">
    <property type="component" value="Chromosome"/>
</dbReference>
<dbReference type="GO" id="GO:0005524">
    <property type="term" value="F:ATP binding"/>
    <property type="evidence" value="ECO:0007669"/>
    <property type="project" value="UniProtKB-KW"/>
</dbReference>
<evidence type="ECO:0000256" key="1">
    <source>
        <dbReference type="ARBA" id="ARBA00022448"/>
    </source>
</evidence>
<dbReference type="InterPro" id="IPR050093">
    <property type="entry name" value="ABC_SmlMolc_Importer"/>
</dbReference>
<keyword evidence="7" id="KW-0406">Ion transport</keyword>
<dbReference type="PROSITE" id="PS00211">
    <property type="entry name" value="ABC_TRANSPORTER_1"/>
    <property type="match status" value="1"/>
</dbReference>
<dbReference type="PANTHER" id="PTHR42781:SF4">
    <property type="entry name" value="SPERMIDINE_PUTRESCINE IMPORT ATP-BINDING PROTEIN POTA"/>
    <property type="match status" value="1"/>
</dbReference>
<evidence type="ECO:0000256" key="2">
    <source>
        <dbReference type="ARBA" id="ARBA00022475"/>
    </source>
</evidence>
<dbReference type="RefSeq" id="WP_096862445.1">
    <property type="nucleotide sequence ID" value="NZ_CP023668.1"/>
</dbReference>
<evidence type="ECO:0000313" key="12">
    <source>
        <dbReference type="Proteomes" id="UP000232227"/>
    </source>
</evidence>
<evidence type="ECO:0000259" key="10">
    <source>
        <dbReference type="PROSITE" id="PS50893"/>
    </source>
</evidence>
<evidence type="ECO:0000313" key="11">
    <source>
        <dbReference type="EMBL" id="ATG97157.1"/>
    </source>
</evidence>
<dbReference type="KEGG" id="mlac:CP520_00045"/>
<reference evidence="11 12" key="1">
    <citation type="submission" date="2017-09" db="EMBL/GenBank/DDBJ databases">
        <title>SPAdes assembly of the Mesoplasma lactucae genome.</title>
        <authorList>
            <person name="Knight T.F."/>
            <person name="Rubinstein R."/>
            <person name="Citino T."/>
        </authorList>
    </citation>
    <scope>NUCLEOTIDE SEQUENCE [LARGE SCALE GENOMIC DNA]</scope>
    <source>
        <strain evidence="11 12">831-C4</strain>
    </source>
</reference>
<dbReference type="InterPro" id="IPR017871">
    <property type="entry name" value="ABC_transporter-like_CS"/>
</dbReference>
<dbReference type="Pfam" id="PF00005">
    <property type="entry name" value="ABC_tran"/>
    <property type="match status" value="1"/>
</dbReference>
<keyword evidence="1" id="KW-0813">Transport</keyword>
<evidence type="ECO:0000256" key="5">
    <source>
        <dbReference type="ARBA" id="ARBA00022840"/>
    </source>
</evidence>
<dbReference type="GO" id="GO:0015418">
    <property type="term" value="F:ABC-type quaternary ammonium compound transporting activity"/>
    <property type="evidence" value="ECO:0007669"/>
    <property type="project" value="UniProtKB-EC"/>
</dbReference>
<name>A0A291IR45_9MOLU</name>
<sequence length="345" mass="38624">MLEVKNLCISYGKKKDKKTVIDDISLTLDKGQIISLLGSSGCGKSTTLNAIAGFLEVDSGDILYNGQTWLDTSTQKRNIGVVFQDYALYANKSVYQNIEMPLKMLGMNKKERKEKVETIAERVGMASFLNKQVSLLSGGQKQRVAIARAIVKNPTVLLLDEPFSALDAALRKGTRDWVHDLVKEMGIPTIMVTHDQEEALSMSDYIYLLHDGKMACEGNPYDLWNLPCNTYTAKFVGNTNIINYNNKTIGVKPQDVLYQKTSKLLGIGILIRMDYAGDDAILIYQLEDGQEIKMIKSAHSDIKEVVELYGRRLIEFDENGNLIKEREVKLTPMLNSLTLEIEGVI</sequence>
<dbReference type="AlphaFoldDB" id="A0A291IR45"/>
<dbReference type="InterPro" id="IPR027417">
    <property type="entry name" value="P-loop_NTPase"/>
</dbReference>
<keyword evidence="6" id="KW-0408">Iron</keyword>
<evidence type="ECO:0000256" key="8">
    <source>
        <dbReference type="ARBA" id="ARBA00023136"/>
    </source>
</evidence>
<dbReference type="GO" id="GO:0016020">
    <property type="term" value="C:membrane"/>
    <property type="evidence" value="ECO:0007669"/>
    <property type="project" value="InterPro"/>
</dbReference>
<keyword evidence="12" id="KW-1185">Reference proteome</keyword>
<dbReference type="PANTHER" id="PTHR42781">
    <property type="entry name" value="SPERMIDINE/PUTRESCINE IMPORT ATP-BINDING PROTEIN POTA"/>
    <property type="match status" value="1"/>
</dbReference>
<dbReference type="GO" id="GO:0016887">
    <property type="term" value="F:ATP hydrolysis activity"/>
    <property type="evidence" value="ECO:0007669"/>
    <property type="project" value="InterPro"/>
</dbReference>
<keyword evidence="5" id="KW-0067">ATP-binding</keyword>
<evidence type="ECO:0000256" key="7">
    <source>
        <dbReference type="ARBA" id="ARBA00023065"/>
    </source>
</evidence>
<dbReference type="Gene3D" id="3.40.50.300">
    <property type="entry name" value="P-loop containing nucleotide triphosphate hydrolases"/>
    <property type="match status" value="1"/>
</dbReference>
<dbReference type="GO" id="GO:0015408">
    <property type="term" value="F:ABC-type ferric iron transporter activity"/>
    <property type="evidence" value="ECO:0007669"/>
    <property type="project" value="InterPro"/>
</dbReference>
<dbReference type="InterPro" id="IPR015853">
    <property type="entry name" value="ABC_transpr_FbpC"/>
</dbReference>
<evidence type="ECO:0000256" key="9">
    <source>
        <dbReference type="ARBA" id="ARBA00066388"/>
    </source>
</evidence>
<dbReference type="InterPro" id="IPR003593">
    <property type="entry name" value="AAA+_ATPase"/>
</dbReference>
<keyword evidence="2" id="KW-1003">Cell membrane</keyword>
<accession>A0A291IR45</accession>
<dbReference type="EC" id="7.6.2.9" evidence="9"/>